<evidence type="ECO:0000313" key="1">
    <source>
        <dbReference type="EMBL" id="MFD0991971.1"/>
    </source>
</evidence>
<comment type="caution">
    <text evidence="1">The sequence shown here is derived from an EMBL/GenBank/DDBJ whole genome shotgun (WGS) entry which is preliminary data.</text>
</comment>
<dbReference type="Proteomes" id="UP001597062">
    <property type="component" value="Unassembled WGS sequence"/>
</dbReference>
<organism evidence="1 2">
    <name type="scientific">Tenacibaculum geojense</name>
    <dbReference type="NCBI Taxonomy" id="915352"/>
    <lineage>
        <taxon>Bacteria</taxon>
        <taxon>Pseudomonadati</taxon>
        <taxon>Bacteroidota</taxon>
        <taxon>Flavobacteriia</taxon>
        <taxon>Flavobacteriales</taxon>
        <taxon>Flavobacteriaceae</taxon>
        <taxon>Tenacibaculum</taxon>
    </lineage>
</organism>
<dbReference type="RefSeq" id="WP_386104782.1">
    <property type="nucleotide sequence ID" value="NZ_JBHTJR010000014.1"/>
</dbReference>
<name>A0ABW3JQY8_9FLAO</name>
<keyword evidence="2" id="KW-1185">Reference proteome</keyword>
<dbReference type="InterPro" id="IPR046525">
    <property type="entry name" value="DUF6702"/>
</dbReference>
<proteinExistence type="predicted"/>
<dbReference type="EMBL" id="JBHTJR010000014">
    <property type="protein sequence ID" value="MFD0991971.1"/>
    <property type="molecule type" value="Genomic_DNA"/>
</dbReference>
<dbReference type="Pfam" id="PF20420">
    <property type="entry name" value="DUF6702"/>
    <property type="match status" value="1"/>
</dbReference>
<protein>
    <submittedName>
        <fullName evidence="1">DUF6702 family protein</fullName>
    </submittedName>
</protein>
<reference evidence="2" key="1">
    <citation type="journal article" date="2019" name="Int. J. Syst. Evol. Microbiol.">
        <title>The Global Catalogue of Microorganisms (GCM) 10K type strain sequencing project: providing services to taxonomists for standard genome sequencing and annotation.</title>
        <authorList>
            <consortium name="The Broad Institute Genomics Platform"/>
            <consortium name="The Broad Institute Genome Sequencing Center for Infectious Disease"/>
            <person name="Wu L."/>
            <person name="Ma J."/>
        </authorList>
    </citation>
    <scope>NUCLEOTIDE SEQUENCE [LARGE SCALE GENOMIC DNA]</scope>
    <source>
        <strain evidence="2">CCUG 60527</strain>
    </source>
</reference>
<sequence length="164" mass="19316">MKQLTAILFLSITLISFKAHKYYLALTEIEHNIENKSVQMIMNVFMDDFELAINNDYNVDLKLASKEELKNVDELFTNYLKKHFKISINNKQQSYNYIGKEYDGNIIYFYLEIENISEVKTIDIQNTILTNHFSDQQNLIKAKINGERKSLFLSKKNDKGLLKF</sequence>
<evidence type="ECO:0000313" key="2">
    <source>
        <dbReference type="Proteomes" id="UP001597062"/>
    </source>
</evidence>
<accession>A0ABW3JQY8</accession>
<gene>
    <name evidence="1" type="ORF">ACFQ1U_02025</name>
</gene>